<reference evidence="2" key="1">
    <citation type="journal article" date="2022" name="Mol. Ecol. Resour.">
        <title>The genomes of chicory, endive, great burdock and yacon provide insights into Asteraceae palaeo-polyploidization history and plant inulin production.</title>
        <authorList>
            <person name="Fan W."/>
            <person name="Wang S."/>
            <person name="Wang H."/>
            <person name="Wang A."/>
            <person name="Jiang F."/>
            <person name="Liu H."/>
            <person name="Zhao H."/>
            <person name="Xu D."/>
            <person name="Zhang Y."/>
        </authorList>
    </citation>
    <scope>NUCLEOTIDE SEQUENCE [LARGE SCALE GENOMIC DNA]</scope>
    <source>
        <strain evidence="2">cv. Niubang</strain>
    </source>
</reference>
<dbReference type="EMBL" id="CM042062">
    <property type="protein sequence ID" value="KAI3669726.1"/>
    <property type="molecule type" value="Genomic_DNA"/>
</dbReference>
<comment type="caution">
    <text evidence="1">The sequence shown here is derived from an EMBL/GenBank/DDBJ whole genome shotgun (WGS) entry which is preliminary data.</text>
</comment>
<dbReference type="Proteomes" id="UP001055879">
    <property type="component" value="Linkage Group LG16"/>
</dbReference>
<gene>
    <name evidence="1" type="ORF">L6452_41090</name>
</gene>
<accession>A0ACB8XP76</accession>
<name>A0ACB8XP76_ARCLA</name>
<keyword evidence="2" id="KW-1185">Reference proteome</keyword>
<proteinExistence type="predicted"/>
<evidence type="ECO:0000313" key="1">
    <source>
        <dbReference type="EMBL" id="KAI3669726.1"/>
    </source>
</evidence>
<organism evidence="1 2">
    <name type="scientific">Arctium lappa</name>
    <name type="common">Greater burdock</name>
    <name type="synonym">Lappa major</name>
    <dbReference type="NCBI Taxonomy" id="4217"/>
    <lineage>
        <taxon>Eukaryota</taxon>
        <taxon>Viridiplantae</taxon>
        <taxon>Streptophyta</taxon>
        <taxon>Embryophyta</taxon>
        <taxon>Tracheophyta</taxon>
        <taxon>Spermatophyta</taxon>
        <taxon>Magnoliopsida</taxon>
        <taxon>eudicotyledons</taxon>
        <taxon>Gunneridae</taxon>
        <taxon>Pentapetalae</taxon>
        <taxon>asterids</taxon>
        <taxon>campanulids</taxon>
        <taxon>Asterales</taxon>
        <taxon>Asteraceae</taxon>
        <taxon>Carduoideae</taxon>
        <taxon>Cardueae</taxon>
        <taxon>Arctiinae</taxon>
        <taxon>Arctium</taxon>
    </lineage>
</organism>
<protein>
    <submittedName>
        <fullName evidence="1">Uncharacterized protein</fullName>
    </submittedName>
</protein>
<evidence type="ECO:0000313" key="2">
    <source>
        <dbReference type="Proteomes" id="UP001055879"/>
    </source>
</evidence>
<reference evidence="1 2" key="2">
    <citation type="journal article" date="2022" name="Mol. Ecol. Resour.">
        <title>The genomes of chicory, endive, great burdock and yacon provide insights into Asteraceae paleo-polyploidization history and plant inulin production.</title>
        <authorList>
            <person name="Fan W."/>
            <person name="Wang S."/>
            <person name="Wang H."/>
            <person name="Wang A."/>
            <person name="Jiang F."/>
            <person name="Liu H."/>
            <person name="Zhao H."/>
            <person name="Xu D."/>
            <person name="Zhang Y."/>
        </authorList>
    </citation>
    <scope>NUCLEOTIDE SEQUENCE [LARGE SCALE GENOMIC DNA]</scope>
    <source>
        <strain evidence="2">cv. Niubang</strain>
    </source>
</reference>
<sequence length="79" mass="9250">MAICDVEKTKNGTENIPEERSSDGDLNRKNEYEDDLLEGEENNFFLKKMTLVAFLRKSLIHSYAEPVHYQLHRYMITGL</sequence>